<comment type="catalytic activity">
    <reaction evidence="8">
        <text>Hydrolysis of terminal non-reducing beta-D-fructofuranoside residues in beta-D-fructofuranosides.</text>
        <dbReference type="EC" id="3.2.1.26"/>
    </reaction>
</comment>
<evidence type="ECO:0000256" key="6">
    <source>
        <dbReference type="ARBA" id="ARBA00023295"/>
    </source>
</evidence>
<evidence type="ECO:0000259" key="11">
    <source>
        <dbReference type="Pfam" id="PF08244"/>
    </source>
</evidence>
<dbReference type="Pfam" id="PF00251">
    <property type="entry name" value="Glyco_hydro_32N"/>
    <property type="match status" value="1"/>
</dbReference>
<feature type="domain" description="Glycosyl hydrolase family 32 C-terminal" evidence="11">
    <location>
        <begin position="334"/>
        <end position="478"/>
    </location>
</feature>
<dbReference type="SMART" id="SM00640">
    <property type="entry name" value="Glyco_32"/>
    <property type="match status" value="1"/>
</dbReference>
<proteinExistence type="inferred from homology"/>
<dbReference type="SUPFAM" id="SSF49899">
    <property type="entry name" value="Concanavalin A-like lectins/glucanases"/>
    <property type="match status" value="1"/>
</dbReference>
<dbReference type="GO" id="GO:0016787">
    <property type="term" value="F:hydrolase activity"/>
    <property type="evidence" value="ECO:0007669"/>
    <property type="project" value="UniProtKB-KW"/>
</dbReference>
<dbReference type="InterPro" id="IPR051214">
    <property type="entry name" value="GH32_Enzymes"/>
</dbReference>
<comment type="function">
    <text evidence="9">Enables the bacterium to metabolize sucrose as a sole carbon source.</text>
</comment>
<dbReference type="Gene3D" id="2.115.10.20">
    <property type="entry name" value="Glycosyl hydrolase domain, family 43"/>
    <property type="match status" value="1"/>
</dbReference>
<evidence type="ECO:0000313" key="13">
    <source>
        <dbReference type="Proteomes" id="UP001211894"/>
    </source>
</evidence>
<gene>
    <name evidence="12" type="ORF">PJ311_09495</name>
</gene>
<keyword evidence="5 8" id="KW-0378">Hydrolase</keyword>
<dbReference type="InterPro" id="IPR013320">
    <property type="entry name" value="ConA-like_dom_sf"/>
</dbReference>
<evidence type="ECO:0000256" key="7">
    <source>
        <dbReference type="ARBA" id="ARBA00033367"/>
    </source>
</evidence>
<evidence type="ECO:0000256" key="9">
    <source>
        <dbReference type="RuleBase" id="RU365015"/>
    </source>
</evidence>
<protein>
    <recommendedName>
        <fullName evidence="4 8">Sucrose-6-phosphate hydrolase</fullName>
        <ecNumber evidence="3 8">3.2.1.26</ecNumber>
    </recommendedName>
    <alternativeName>
        <fullName evidence="7 9">Invertase</fullName>
    </alternativeName>
</protein>
<dbReference type="PANTHER" id="PTHR43101:SF1">
    <property type="entry name" value="BETA-FRUCTOSIDASE"/>
    <property type="match status" value="1"/>
</dbReference>
<dbReference type="Pfam" id="PF08244">
    <property type="entry name" value="Glyco_hydro_32C"/>
    <property type="match status" value="1"/>
</dbReference>
<evidence type="ECO:0000256" key="8">
    <source>
        <dbReference type="RuleBase" id="RU362110"/>
    </source>
</evidence>
<name>A0ABT4X3G3_9BACI</name>
<dbReference type="SUPFAM" id="SSF75005">
    <property type="entry name" value="Arabinanase/levansucrase/invertase"/>
    <property type="match status" value="1"/>
</dbReference>
<keyword evidence="9" id="KW-0119">Carbohydrate metabolism</keyword>
<comment type="caution">
    <text evidence="12">The sequence shown here is derived from an EMBL/GenBank/DDBJ whole genome shotgun (WGS) entry which is preliminary data.</text>
</comment>
<comment type="similarity">
    <text evidence="2 8">Belongs to the glycosyl hydrolase 32 family.</text>
</comment>
<accession>A0ABT4X3G3</accession>
<dbReference type="NCBIfam" id="TIGR01322">
    <property type="entry name" value="scrB_fam"/>
    <property type="match status" value="1"/>
</dbReference>
<dbReference type="Gene3D" id="2.60.120.560">
    <property type="entry name" value="Exo-inulinase, domain 1"/>
    <property type="match status" value="1"/>
</dbReference>
<evidence type="ECO:0000256" key="4">
    <source>
        <dbReference type="ARBA" id="ARBA00019623"/>
    </source>
</evidence>
<evidence type="ECO:0000256" key="5">
    <source>
        <dbReference type="ARBA" id="ARBA00022801"/>
    </source>
</evidence>
<dbReference type="InterPro" id="IPR023296">
    <property type="entry name" value="Glyco_hydro_beta-prop_sf"/>
</dbReference>
<keyword evidence="13" id="KW-1185">Reference proteome</keyword>
<dbReference type="CDD" id="cd08996">
    <property type="entry name" value="GH32_FFase"/>
    <property type="match status" value="1"/>
</dbReference>
<evidence type="ECO:0000313" key="12">
    <source>
        <dbReference type="EMBL" id="MDA7026840.1"/>
    </source>
</evidence>
<dbReference type="PANTHER" id="PTHR43101">
    <property type="entry name" value="BETA-FRUCTOSIDASE"/>
    <property type="match status" value="1"/>
</dbReference>
<dbReference type="RefSeq" id="WP_271340693.1">
    <property type="nucleotide sequence ID" value="NZ_JAQKAB010000005.1"/>
</dbReference>
<sequence>MNKVLEQNHELYGRDIEKAANSSYRLGYHMMAPARWINDPNGLIHWNGEYHVFYQHHPFDVKPGSIHWGHMKSKDLVHWEHLPIAIAPDKAYDKSGCFSGSAVDNNGVLTLIYTGHVNDDGVITETQCIAESKDGIHFTKHQQNPVIAIPPKGASHDFRDPKVWKYRGKWYMVVGSQKNKLGNIHLYESDDLLSWRDRGAIVKSDGRLGYMLECPDFFELEGRHVMVFSPQGMEPEGDHHQNLYQTGTLIGNFGYESAHFNYGEFTELDRGFDFYAAQTFKDDKGRRILYGWMNMWEAEMPEQAHGWAGALTIPRELTFHSSGQLLMKPVEELQMLRHEKLMAESMIVSGVKKLNFAGDRLEIIAEFAKKTASSFGLNVRCSEDGQEKTVLRFDATEGKIVVDRNQAGEGEGGIRKAKISSLDTIKLQIFIDRSSVELFVNDGETVMTSRIYPKAGSNGVEVFAEGGEVDLLSLQAWSLKDIWNSLSEKTTIE</sequence>
<evidence type="ECO:0000259" key="10">
    <source>
        <dbReference type="Pfam" id="PF00251"/>
    </source>
</evidence>
<dbReference type="InterPro" id="IPR013148">
    <property type="entry name" value="Glyco_hydro_32_N"/>
</dbReference>
<dbReference type="EMBL" id="JAQKAB010000005">
    <property type="protein sequence ID" value="MDA7026840.1"/>
    <property type="molecule type" value="Genomic_DNA"/>
</dbReference>
<keyword evidence="6 8" id="KW-0326">Glycosidase</keyword>
<dbReference type="Proteomes" id="UP001211894">
    <property type="component" value="Unassembled WGS sequence"/>
</dbReference>
<evidence type="ECO:0000256" key="2">
    <source>
        <dbReference type="ARBA" id="ARBA00009902"/>
    </source>
</evidence>
<evidence type="ECO:0000256" key="1">
    <source>
        <dbReference type="ARBA" id="ARBA00004914"/>
    </source>
</evidence>
<comment type="subcellular location">
    <subcellularLocation>
        <location evidence="9">Cytoplasm</location>
    </subcellularLocation>
</comment>
<dbReference type="InterPro" id="IPR001362">
    <property type="entry name" value="Glyco_hydro_32"/>
</dbReference>
<organism evidence="12 13">
    <name type="scientific">Bacillus changyiensis</name>
    <dbReference type="NCBI Taxonomy" id="3004103"/>
    <lineage>
        <taxon>Bacteria</taxon>
        <taxon>Bacillati</taxon>
        <taxon>Bacillota</taxon>
        <taxon>Bacilli</taxon>
        <taxon>Bacillales</taxon>
        <taxon>Bacillaceae</taxon>
        <taxon>Bacillus</taxon>
    </lineage>
</organism>
<dbReference type="EC" id="3.2.1.26" evidence="3 8"/>
<feature type="domain" description="Glycosyl hydrolase family 32 N-terminal" evidence="10">
    <location>
        <begin position="29"/>
        <end position="329"/>
    </location>
</feature>
<dbReference type="InterPro" id="IPR006232">
    <property type="entry name" value="Suc6P_hydrolase"/>
</dbReference>
<keyword evidence="9" id="KW-0963">Cytoplasm</keyword>
<evidence type="ECO:0000256" key="3">
    <source>
        <dbReference type="ARBA" id="ARBA00012758"/>
    </source>
</evidence>
<dbReference type="InterPro" id="IPR013189">
    <property type="entry name" value="Glyco_hydro_32_C"/>
</dbReference>
<reference evidence="12 13" key="1">
    <citation type="submission" date="2023-01" db="EMBL/GenBank/DDBJ databases">
        <title>Bacillus changyiensis sp. nov., isolated from a coastal deposit.</title>
        <authorList>
            <person name="Xiao G."/>
            <person name="Lai Q."/>
            <person name="Hu Z."/>
            <person name="Shao Z."/>
        </authorList>
    </citation>
    <scope>NUCLEOTIDE SEQUENCE [LARGE SCALE GENOMIC DNA]</scope>
    <source>
        <strain evidence="12 13">CLL-7-23</strain>
    </source>
</reference>
<comment type="pathway">
    <text evidence="1 9">Glycan biosynthesis; sucrose metabolism.</text>
</comment>